<accession>A0ABY1QTS4</accession>
<dbReference type="PANTHER" id="PTHR44757">
    <property type="entry name" value="DIGUANYLATE CYCLASE DGCP"/>
    <property type="match status" value="1"/>
</dbReference>
<keyword evidence="1" id="KW-1133">Transmembrane helix</keyword>
<dbReference type="InterPro" id="IPR000160">
    <property type="entry name" value="GGDEF_dom"/>
</dbReference>
<dbReference type="PANTHER" id="PTHR44757:SF2">
    <property type="entry name" value="BIOFILM ARCHITECTURE MAINTENANCE PROTEIN MBAA"/>
    <property type="match status" value="1"/>
</dbReference>
<dbReference type="SMART" id="SM00267">
    <property type="entry name" value="GGDEF"/>
    <property type="match status" value="1"/>
</dbReference>
<comment type="caution">
    <text evidence="3">The sequence shown here is derived from an EMBL/GenBank/DDBJ whole genome shotgun (WGS) entry which is preliminary data.</text>
</comment>
<keyword evidence="4" id="KW-1185">Reference proteome</keyword>
<evidence type="ECO:0000259" key="2">
    <source>
        <dbReference type="PROSITE" id="PS50887"/>
    </source>
</evidence>
<dbReference type="Gene3D" id="3.30.70.270">
    <property type="match status" value="1"/>
</dbReference>
<evidence type="ECO:0000256" key="1">
    <source>
        <dbReference type="SAM" id="Phobius"/>
    </source>
</evidence>
<protein>
    <submittedName>
        <fullName evidence="3">Diguanylate cyclase (GGDEF) domain-containing protein</fullName>
    </submittedName>
</protein>
<proteinExistence type="predicted"/>
<dbReference type="Pfam" id="PF00990">
    <property type="entry name" value="GGDEF"/>
    <property type="match status" value="1"/>
</dbReference>
<sequence>MNSHLPVGRLAAYLEALSREKIWSAIVVTTALIAYADYMLPAIAAAPLYIPVICAACWGLGAREGYFVATITASLAVVPSLRSGMNLAPMMIALRVVVCILVFLFMAAVITSFRRSYDRELFHAHRDRMTGTLNKEVFQQRSARAIEDARHTRQTLLLVILDLDNFATVNNREGHIVGDDVLRSFAKGVSAIMRREDLIGRIGAMNLPCWCACRRLSRAKASQATFMPAFRKFWHARPFR</sequence>
<feature type="transmembrane region" description="Helical" evidence="1">
    <location>
        <begin position="87"/>
        <end position="110"/>
    </location>
</feature>
<keyword evidence="1" id="KW-0472">Membrane</keyword>
<dbReference type="EMBL" id="FXUI01000015">
    <property type="protein sequence ID" value="SMP80721.1"/>
    <property type="molecule type" value="Genomic_DNA"/>
</dbReference>
<evidence type="ECO:0000313" key="4">
    <source>
        <dbReference type="Proteomes" id="UP001157910"/>
    </source>
</evidence>
<dbReference type="CDD" id="cd01949">
    <property type="entry name" value="GGDEF"/>
    <property type="match status" value="1"/>
</dbReference>
<dbReference type="Proteomes" id="UP001157910">
    <property type="component" value="Unassembled WGS sequence"/>
</dbReference>
<dbReference type="InterPro" id="IPR052155">
    <property type="entry name" value="Biofilm_reg_signaling"/>
</dbReference>
<dbReference type="PROSITE" id="PS50887">
    <property type="entry name" value="GGDEF"/>
    <property type="match status" value="1"/>
</dbReference>
<organism evidence="3 4">
    <name type="scientific">Novosphingobium panipatense</name>
    <dbReference type="NCBI Taxonomy" id="428991"/>
    <lineage>
        <taxon>Bacteria</taxon>
        <taxon>Pseudomonadati</taxon>
        <taxon>Pseudomonadota</taxon>
        <taxon>Alphaproteobacteria</taxon>
        <taxon>Sphingomonadales</taxon>
        <taxon>Sphingomonadaceae</taxon>
        <taxon>Novosphingobium</taxon>
    </lineage>
</organism>
<keyword evidence="1" id="KW-0812">Transmembrane</keyword>
<dbReference type="SUPFAM" id="SSF55073">
    <property type="entry name" value="Nucleotide cyclase"/>
    <property type="match status" value="1"/>
</dbReference>
<dbReference type="InterPro" id="IPR029787">
    <property type="entry name" value="Nucleotide_cyclase"/>
</dbReference>
<dbReference type="NCBIfam" id="TIGR00254">
    <property type="entry name" value="GGDEF"/>
    <property type="match status" value="1"/>
</dbReference>
<dbReference type="InterPro" id="IPR043128">
    <property type="entry name" value="Rev_trsase/Diguanyl_cyclase"/>
</dbReference>
<feature type="transmembrane region" description="Helical" evidence="1">
    <location>
        <begin position="65"/>
        <end position="81"/>
    </location>
</feature>
<name>A0ABY1QTS4_9SPHN</name>
<feature type="domain" description="GGDEF" evidence="2">
    <location>
        <begin position="154"/>
        <end position="240"/>
    </location>
</feature>
<evidence type="ECO:0000313" key="3">
    <source>
        <dbReference type="EMBL" id="SMP80721.1"/>
    </source>
</evidence>
<gene>
    <name evidence="3" type="ORF">SAMN06296065_11516</name>
</gene>
<feature type="transmembrane region" description="Helical" evidence="1">
    <location>
        <begin position="38"/>
        <end position="58"/>
    </location>
</feature>
<reference evidence="3 4" key="1">
    <citation type="submission" date="2017-05" db="EMBL/GenBank/DDBJ databases">
        <authorList>
            <person name="Varghese N."/>
            <person name="Submissions S."/>
        </authorList>
    </citation>
    <scope>NUCLEOTIDE SEQUENCE [LARGE SCALE GENOMIC DNA]</scope>
    <source>
        <strain evidence="3 4">SM16</strain>
    </source>
</reference>